<evidence type="ECO:0008006" key="3">
    <source>
        <dbReference type="Google" id="ProtNLM"/>
    </source>
</evidence>
<gene>
    <name evidence="1" type="ORF">GU926_17675</name>
</gene>
<keyword evidence="2" id="KW-1185">Reference proteome</keyword>
<dbReference type="Proteomes" id="UP000464214">
    <property type="component" value="Chromosome"/>
</dbReference>
<sequence length="162" mass="18308">MAIRITIEKRYQQMDIKNLLIGICSTFLLISCREIPEKLLSDTEMWTVDGWKGDLFSNGSFEVNKQDIENNQILNSLLGLDSEETTIINLGLEKNGRFFIDHNNIKVLDGNWINGDSTITLLDGNTKETFGLLKINADSILLTHKGEGSLRKIKITLKNNSH</sequence>
<reference evidence="1 2" key="1">
    <citation type="submission" date="2020-01" db="EMBL/GenBank/DDBJ databases">
        <authorList>
            <person name="Kim M."/>
        </authorList>
    </citation>
    <scope>NUCLEOTIDE SEQUENCE [LARGE SCALE GENOMIC DNA]</scope>
    <source>
        <strain evidence="1 2">BT10</strain>
    </source>
</reference>
<proteinExistence type="predicted"/>
<evidence type="ECO:0000313" key="2">
    <source>
        <dbReference type="Proteomes" id="UP000464214"/>
    </source>
</evidence>
<dbReference type="KEGG" id="nib:GU926_17675"/>
<dbReference type="RefSeq" id="WP_160694250.1">
    <property type="nucleotide sequence ID" value="NZ_CP047897.1"/>
</dbReference>
<organism evidence="1 2">
    <name type="scientific">Nibribacter ruber</name>
    <dbReference type="NCBI Taxonomy" id="2698458"/>
    <lineage>
        <taxon>Bacteria</taxon>
        <taxon>Pseudomonadati</taxon>
        <taxon>Bacteroidota</taxon>
        <taxon>Cytophagia</taxon>
        <taxon>Cytophagales</taxon>
        <taxon>Hymenobacteraceae</taxon>
        <taxon>Nibribacter</taxon>
    </lineage>
</organism>
<accession>A0A6P1P449</accession>
<protein>
    <recommendedName>
        <fullName evidence="3">Lipocalin-like domain-containing protein</fullName>
    </recommendedName>
</protein>
<dbReference type="AlphaFoldDB" id="A0A6P1P449"/>
<name>A0A6P1P449_9BACT</name>
<evidence type="ECO:0000313" key="1">
    <source>
        <dbReference type="EMBL" id="QHL89162.1"/>
    </source>
</evidence>
<dbReference type="EMBL" id="CP047897">
    <property type="protein sequence ID" value="QHL89162.1"/>
    <property type="molecule type" value="Genomic_DNA"/>
</dbReference>
<dbReference type="PROSITE" id="PS51257">
    <property type="entry name" value="PROKAR_LIPOPROTEIN"/>
    <property type="match status" value="1"/>
</dbReference>